<accession>A0A290Z920</accession>
<name>A0A290Z920_9PSEU</name>
<evidence type="ECO:0000256" key="1">
    <source>
        <dbReference type="SAM" id="Phobius"/>
    </source>
</evidence>
<dbReference type="AlphaFoldDB" id="A0A290Z920"/>
<protein>
    <submittedName>
        <fullName evidence="2">Uncharacterized protein</fullName>
    </submittedName>
</protein>
<keyword evidence="1" id="KW-0472">Membrane</keyword>
<reference evidence="2" key="1">
    <citation type="submission" date="2017-09" db="EMBL/GenBank/DDBJ databases">
        <title>Complete Genome Sequence of ansamitocin-producing Bacterium Actinosynnema pretiosum X47.</title>
        <authorList>
            <person name="Cao G."/>
            <person name="Zong G."/>
            <person name="Zhong C."/>
            <person name="Fu J."/>
        </authorList>
    </citation>
    <scope>NUCLEOTIDE SEQUENCE [LARGE SCALE GENOMIC DNA]</scope>
    <source>
        <strain evidence="2">X47</strain>
    </source>
</reference>
<proteinExistence type="predicted"/>
<keyword evidence="3" id="KW-1185">Reference proteome</keyword>
<dbReference type="Proteomes" id="UP000218505">
    <property type="component" value="Chromosome"/>
</dbReference>
<gene>
    <name evidence="2" type="ORF">CNX65_21175</name>
</gene>
<keyword evidence="1" id="KW-0812">Transmembrane</keyword>
<evidence type="ECO:0000313" key="2">
    <source>
        <dbReference type="EMBL" id="ATE55486.1"/>
    </source>
</evidence>
<feature type="transmembrane region" description="Helical" evidence="1">
    <location>
        <begin position="134"/>
        <end position="155"/>
    </location>
</feature>
<dbReference type="EMBL" id="CP023445">
    <property type="protein sequence ID" value="ATE55486.1"/>
    <property type="molecule type" value="Genomic_DNA"/>
</dbReference>
<evidence type="ECO:0000313" key="3">
    <source>
        <dbReference type="Proteomes" id="UP000218505"/>
    </source>
</evidence>
<organism evidence="2 3">
    <name type="scientific">Actinosynnema pretiosum</name>
    <dbReference type="NCBI Taxonomy" id="42197"/>
    <lineage>
        <taxon>Bacteria</taxon>
        <taxon>Bacillati</taxon>
        <taxon>Actinomycetota</taxon>
        <taxon>Actinomycetes</taxon>
        <taxon>Pseudonocardiales</taxon>
        <taxon>Pseudonocardiaceae</taxon>
        <taxon>Actinosynnema</taxon>
    </lineage>
</organism>
<keyword evidence="1" id="KW-1133">Transmembrane helix</keyword>
<sequence length="214" mass="23575">MFAEMRRRSALKRVRPGHGRALEPFRRWQTLSRSLLSLELGDGAVWTVEVLHWKQLTTEDGRPVAHLYRNGVHHAESPVPAVFPVPGGVVEVQASAFGLKRCHYLPDGGGERQLVPDPDSGEGRRARFGREHPVASRWIGVGVVALLVVPVLLVVPQLLEALTRVPPVAERFGVFTSPVALPWWGNTALGLVTAAASTERALRLRHHWLLDSVG</sequence>
<dbReference type="KEGG" id="apre:CNX65_21175"/>